<sequence>MAEYHHRTPAEQAAHRRGNMFAVGVVGLALATLAFAIAILVILSMDLMPSGECLFTTASHYGLAVCIISFLCSIIMVFALCRPPVAIGGVAAFGTIWWLGYAITVTVYNRTSSDAGLPNQHDRTSVIGLSWACFAGMLLIFALASHLYRAKWEPEEMGRGPMDEYGAYAEFKARAEGARVDGGNV</sequence>
<evidence type="ECO:0000313" key="2">
    <source>
        <dbReference type="EMBL" id="KAI7844343.1"/>
    </source>
</evidence>
<dbReference type="EMBL" id="JADXDR010000032">
    <property type="protein sequence ID" value="KAI7844343.1"/>
    <property type="molecule type" value="Genomic_DNA"/>
</dbReference>
<feature type="transmembrane region" description="Helical" evidence="1">
    <location>
        <begin position="58"/>
        <end position="80"/>
    </location>
</feature>
<protein>
    <submittedName>
        <fullName evidence="2">Uncharacterized protein</fullName>
    </submittedName>
</protein>
<dbReference type="AlphaFoldDB" id="A0AAD5DXF4"/>
<feature type="transmembrane region" description="Helical" evidence="1">
    <location>
        <begin position="128"/>
        <end position="148"/>
    </location>
</feature>
<feature type="transmembrane region" description="Helical" evidence="1">
    <location>
        <begin position="87"/>
        <end position="108"/>
    </location>
</feature>
<keyword evidence="1" id="KW-1133">Transmembrane helix</keyword>
<comment type="caution">
    <text evidence="2">The sequence shown here is derived from an EMBL/GenBank/DDBJ whole genome shotgun (WGS) entry which is preliminary data.</text>
</comment>
<keyword evidence="1" id="KW-0812">Transmembrane</keyword>
<evidence type="ECO:0000256" key="1">
    <source>
        <dbReference type="SAM" id="Phobius"/>
    </source>
</evidence>
<keyword evidence="1" id="KW-0472">Membrane</keyword>
<feature type="transmembrane region" description="Helical" evidence="1">
    <location>
        <begin position="21"/>
        <end position="43"/>
    </location>
</feature>
<organism evidence="2 3">
    <name type="scientific">Chlorella ohadii</name>
    <dbReference type="NCBI Taxonomy" id="2649997"/>
    <lineage>
        <taxon>Eukaryota</taxon>
        <taxon>Viridiplantae</taxon>
        <taxon>Chlorophyta</taxon>
        <taxon>core chlorophytes</taxon>
        <taxon>Trebouxiophyceae</taxon>
        <taxon>Chlorellales</taxon>
        <taxon>Chlorellaceae</taxon>
        <taxon>Chlorella clade</taxon>
        <taxon>Chlorella</taxon>
    </lineage>
</organism>
<gene>
    <name evidence="2" type="ORF">COHA_002141</name>
</gene>
<accession>A0AAD5DXF4</accession>
<keyword evidence="3" id="KW-1185">Reference proteome</keyword>
<proteinExistence type="predicted"/>
<dbReference type="Proteomes" id="UP001205105">
    <property type="component" value="Unassembled WGS sequence"/>
</dbReference>
<name>A0AAD5DXF4_9CHLO</name>
<evidence type="ECO:0000313" key="3">
    <source>
        <dbReference type="Proteomes" id="UP001205105"/>
    </source>
</evidence>
<reference evidence="2" key="1">
    <citation type="submission" date="2020-11" db="EMBL/GenBank/DDBJ databases">
        <title>Chlorella ohadii genome sequencing and assembly.</title>
        <authorList>
            <person name="Murik O."/>
            <person name="Treves H."/>
            <person name="Kedem I."/>
            <person name="Shotland Y."/>
            <person name="Kaplan A."/>
        </authorList>
    </citation>
    <scope>NUCLEOTIDE SEQUENCE</scope>
    <source>
        <strain evidence="2">1</strain>
    </source>
</reference>